<proteinExistence type="predicted"/>
<evidence type="ECO:0000313" key="1">
    <source>
        <dbReference type="EMBL" id="KAB8035873.1"/>
    </source>
</evidence>
<dbReference type="EMBL" id="WFLM01000009">
    <property type="protein sequence ID" value="KAB8035873.1"/>
    <property type="molecule type" value="Genomic_DNA"/>
</dbReference>
<organism evidence="1 2">
    <name type="scientific">Silvanigrella paludirubra</name>
    <dbReference type="NCBI Taxonomy" id="2499159"/>
    <lineage>
        <taxon>Bacteria</taxon>
        <taxon>Pseudomonadati</taxon>
        <taxon>Bdellovibrionota</taxon>
        <taxon>Oligoflexia</taxon>
        <taxon>Silvanigrellales</taxon>
        <taxon>Silvanigrellaceae</taxon>
        <taxon>Silvanigrella</taxon>
    </lineage>
</organism>
<name>A0A6N6VMU7_9BACT</name>
<gene>
    <name evidence="1" type="ORF">GCL60_16720</name>
</gene>
<dbReference type="AlphaFoldDB" id="A0A6N6VMU7"/>
<keyword evidence="2" id="KW-1185">Reference proteome</keyword>
<reference evidence="1 2" key="1">
    <citation type="submission" date="2019-10" db="EMBL/GenBank/DDBJ databases">
        <title>New species of Slilvanegrellaceae.</title>
        <authorList>
            <person name="Pitt A."/>
            <person name="Hahn M.W."/>
        </authorList>
    </citation>
    <scope>NUCLEOTIDE SEQUENCE [LARGE SCALE GENOMIC DNA]</scope>
    <source>
        <strain evidence="1 2">SP-Ram-0.45-NSY-1</strain>
    </source>
</reference>
<evidence type="ECO:0000313" key="2">
    <source>
        <dbReference type="Proteomes" id="UP000437748"/>
    </source>
</evidence>
<accession>A0A6N6VMU7</accession>
<sequence>MKAVPRKAILNPKEKMKEFTKFFNSKIDKEKKLGLNVNMFTVAINDGENNIILTNAEQLVSIFTEKEMHLYCPKYKKFDQDNKSSLLLSLEEITVSNKREVEAVYSRQNFDQIIKPRTTIFAMYNQYSKILKRNIQASFTIGVSKENLDKNEFFYKNIINIHEIFNNSLNIALNIDKCKRKNILNTLEII</sequence>
<protein>
    <submittedName>
        <fullName evidence="1">Uncharacterized protein</fullName>
    </submittedName>
</protein>
<comment type="caution">
    <text evidence="1">The sequence shown here is derived from an EMBL/GenBank/DDBJ whole genome shotgun (WGS) entry which is preliminary data.</text>
</comment>
<dbReference type="Proteomes" id="UP000437748">
    <property type="component" value="Unassembled WGS sequence"/>
</dbReference>
<dbReference type="RefSeq" id="WP_153421898.1">
    <property type="nucleotide sequence ID" value="NZ_WFLM01000009.1"/>
</dbReference>